<dbReference type="SUPFAM" id="SSF49384">
    <property type="entry name" value="Carbohydrate-binding domain"/>
    <property type="match status" value="1"/>
</dbReference>
<evidence type="ECO:0000313" key="4">
    <source>
        <dbReference type="Proteomes" id="UP001489004"/>
    </source>
</evidence>
<evidence type="ECO:0000313" key="3">
    <source>
        <dbReference type="EMBL" id="KAK9817698.1"/>
    </source>
</evidence>
<dbReference type="GO" id="GO:0000272">
    <property type="term" value="P:polysaccharide catabolic process"/>
    <property type="evidence" value="ECO:0007669"/>
    <property type="project" value="InterPro"/>
</dbReference>
<dbReference type="GO" id="GO:0030246">
    <property type="term" value="F:carbohydrate binding"/>
    <property type="evidence" value="ECO:0007669"/>
    <property type="project" value="InterPro"/>
</dbReference>
<proteinExistence type="predicted"/>
<reference evidence="3 4" key="1">
    <citation type="journal article" date="2024" name="Nat. Commun.">
        <title>Phylogenomics reveals the evolutionary origins of lichenization in chlorophyte algae.</title>
        <authorList>
            <person name="Puginier C."/>
            <person name="Libourel C."/>
            <person name="Otte J."/>
            <person name="Skaloud P."/>
            <person name="Haon M."/>
            <person name="Grisel S."/>
            <person name="Petersen M."/>
            <person name="Berrin J.G."/>
            <person name="Delaux P.M."/>
            <person name="Dal Grande F."/>
            <person name="Keller J."/>
        </authorList>
    </citation>
    <scope>NUCLEOTIDE SEQUENCE [LARGE SCALE GENOMIC DNA]</scope>
    <source>
        <strain evidence="3 4">SAG 2043</strain>
    </source>
</reference>
<name>A0AAW1Q5V2_9CHLO</name>
<dbReference type="EMBL" id="JALJOR010000004">
    <property type="protein sequence ID" value="KAK9817698.1"/>
    <property type="molecule type" value="Genomic_DNA"/>
</dbReference>
<sequence length="2392" mass="249392">MQTIDSTPPLFVALPYVSDIGPSSFALHVQLNKPGVVHYAVYYQTYYAKLEDQRGNLQLQPTALNVTTAPNTQAPTLLPGSGPAGASTADQQSRVSGSPDPYLFAVRTVDLTPPSFTGDTPRTANVDYTSTDLVVQMNKLGSVYYVVLGKGAPDPSVGEVQAGSGASGASVIAAGRIDVASVLTDARATVMGLTVNTAYDVYLVGQDNNPTPNVMANWTMITVRTSDNVPPKFSVVAVTNMRKGFADLVVALDESAEVRYVLTAQGTPAPSMAQVFNGSIDNSPAPLDSGTFYAPRAGTNRTATLDHIQDLSLYTVWLAAQDTNARPNRQTAVTQYDFATPDLTPPIVNATIVPLSMAKGDRFMLQLSLSKPGQVYYVVVPRSPAVNMQLSARTIFNSDPATLFPGIIAANGTLQVLAAFTTIAQVVTGVPSNTDLLVFLAAQDTVAPPNFAEPPPILPVMTPDVTPPRWEGGAPLAKDLQETAFNLVMQIDEPGMIFYAVMLETSGKPTLANVLKGMVPRALMQGSVQVSQRTLYDVYIVARDNSDPMNIQPAPQYRLLDTSVVGAFTCAPKTFTAHLQPSIQLAGSSPGLPMGPYYSDGNGSFFRDFTAFNSRAPGSAIQAQAFAGGVPITAAASTPIATTLSPPAQIEATVRTVNLWNEDFDAATPGFDEGRILSVMFLSINCGGRAPGPANTAAAQGPNVPLVDLLFQVRDNVAADQAHAGFVWAGQDPQLGSTVRLVMTSDSSLGSNIATQFQALVHDARGGAQWSAQIYVASSTTVGLHAYADQSELFNLAPLTGQSVTATISGIQVQSWFRDPTDGSNVAALPGFSCLDPSASLDTLTVKAAAAGCLVTVSAAGTSSTTGLPILVTSGSVSTAVTIQVWLPINIRVYVDDPMLNRFIPPNQVSQLPGTCATPTYQRTSIHAFADLSHGEPTAVIPNLELTDIVTFTSPMNGTAIAITGSSVQGLKAQAGVSIGVKRFGSLGASASLDVVDDYVCMAKDLSQENTPATVRAYASFSDGATFDITDQAGSGLAITSNNTAALALVPAQQPPQATVTAFFGSPPVCGNVLLASYSVCSLPVSGGNGPVLVDLPIPTSVSAFAALPNGITRASDPAAQAPIAVPVTAALSVNVAFNDGSIRDYSRDPRAVYSVSAGASLCSVSRPTAASPGLVKVNAASKATAFGPCAITVTFPSFNDSTITAVSPVTVVILDKVVLRTQHYDVATLPANLGSVATRYTTLKQIGCIPADWQQATVWLIANITNGSNYDVTAAAATKLKASDATTAKLIRNVGAAQAGLINRLRPIKAGSIVLNGSFVTAAATPLTLTLGGASTAASVQSVALSAGWCTSGSSNPQCAITFADVAGSNSTLEAKVVLNDGYAYTRILGAARDALDIISVPGLLAFTSSQPTVIQAQAFGDVQLLQNSDAVVSLTAKTQPMCAAGAALTSAVQAWANLMPEELDLDLGEPYGLVLQQQPEGAVPAYLQPGSTFRMDMRINSNSSQLNAFQIRVQYDSTLLSVASEASCAMGADWPAQPSAFVCNAKGTPGTVLFNSVDQTNNPQKQSANLTVASITFTAQAAGEGTITATILGVAQASGAQVQNAPTVAGTTLFRIGNPPAGRRLRSLPRPFLDPAAADAAIQLDPASPESQVALLEGRQEGRSLLQTCTEAADDAVYGDVNFDCKFTLVQDVTLLDSLIGAWNPAAPDFPTNYYTLLSQKSPNNVNGAATAHQRQQLDPSYRYFASLPRSDPNYLPRPDGSAVPDLVGLTAGALDNRPGSKEDKFLLQLISADLQYFLTGVNVTLPTISAPQLNVTVGLQDSKSQLLSSGVGVLVQVELLTSAALNFTNPAAAQADTRTAQGTYLASADFTAPGQFSISASPPADPSNMCGASIAGPLSIAVVVLSLDASNTPQNQSFWPYYGSAQKALYSPAAPGAATYKDRFTPYANFNITNVWAPAYVPGYPTAINISAMSFVLVANLYTPADIHYVVLPAAQIGALPGIPTTTAATGQAVITMSVNVTGLDPATNYTVFLAAQDSNGNVAPTASVLNGIITRDSIPPTFTSIALLNPIIDQNAGTFQLDLEASLTEPAQVFYAIYRDYSCVSGDPAIGDELAGLALPPAVCSCNTTGECSVVTSGSFLVDGGLSSNQTLAGQLSPLPFEALRDTPVDQLKCFTTSLAHATDNYKVYLVARDNITTYNGLADACTVRPRTILPASGCVTTVFNDCNQARVTPDIPNLQGGSYLPWQNSGNGSYVASGADAAFPARLGVSLASTNLPHFTLDPQFTPVPGAIEMKFQLDQPGLLIYTVFNISVPNPNPDSGIAPPHIQIANGRVPVFGADDIGDINITACSPYTMLPGQQYLLEFWVRDKHGQSESVAVNELAYTGV</sequence>
<dbReference type="Proteomes" id="UP001489004">
    <property type="component" value="Unassembled WGS sequence"/>
</dbReference>
<protein>
    <recommendedName>
        <fullName evidence="2">Cohesin domain-containing protein</fullName>
    </recommendedName>
</protein>
<comment type="caution">
    <text evidence="3">The sequence shown here is derived from an EMBL/GenBank/DDBJ whole genome shotgun (WGS) entry which is preliminary data.</text>
</comment>
<evidence type="ECO:0000256" key="1">
    <source>
        <dbReference type="SAM" id="MobiDB-lite"/>
    </source>
</evidence>
<gene>
    <name evidence="3" type="ORF">WJX72_000826</name>
</gene>
<dbReference type="Pfam" id="PF00963">
    <property type="entry name" value="Cohesin"/>
    <property type="match status" value="1"/>
</dbReference>
<dbReference type="InterPro" id="IPR002102">
    <property type="entry name" value="Cohesin_dom"/>
</dbReference>
<dbReference type="Gene3D" id="2.60.40.680">
    <property type="match status" value="1"/>
</dbReference>
<accession>A0AAW1Q5V2</accession>
<organism evidence="3 4">
    <name type="scientific">[Myrmecia] bisecta</name>
    <dbReference type="NCBI Taxonomy" id="41462"/>
    <lineage>
        <taxon>Eukaryota</taxon>
        <taxon>Viridiplantae</taxon>
        <taxon>Chlorophyta</taxon>
        <taxon>core chlorophytes</taxon>
        <taxon>Trebouxiophyceae</taxon>
        <taxon>Trebouxiales</taxon>
        <taxon>Trebouxiaceae</taxon>
        <taxon>Myrmecia</taxon>
    </lineage>
</organism>
<dbReference type="CDD" id="cd08547">
    <property type="entry name" value="Type_II_cohesin"/>
    <property type="match status" value="1"/>
</dbReference>
<evidence type="ECO:0000259" key="2">
    <source>
        <dbReference type="Pfam" id="PF00963"/>
    </source>
</evidence>
<feature type="domain" description="Cohesin" evidence="2">
    <location>
        <begin position="1490"/>
        <end position="1600"/>
    </location>
</feature>
<keyword evidence="4" id="KW-1185">Reference proteome</keyword>
<feature type="region of interest" description="Disordered" evidence="1">
    <location>
        <begin position="70"/>
        <end position="96"/>
    </location>
</feature>
<dbReference type="InterPro" id="IPR008965">
    <property type="entry name" value="CBM2/CBM3_carb-bd_dom_sf"/>
</dbReference>